<dbReference type="PANTHER" id="PTHR38043">
    <property type="entry name" value="PROTEIN HEMX"/>
    <property type="match status" value="1"/>
</dbReference>
<feature type="region of interest" description="Disordered" evidence="2">
    <location>
        <begin position="1"/>
        <end position="64"/>
    </location>
</feature>
<keyword evidence="3" id="KW-0812">Transmembrane</keyword>
<dbReference type="EMBL" id="AQQV01000001">
    <property type="protein sequence ID" value="ORE89590.1"/>
    <property type="molecule type" value="Genomic_DNA"/>
</dbReference>
<evidence type="ECO:0000313" key="5">
    <source>
        <dbReference type="Proteomes" id="UP000192342"/>
    </source>
</evidence>
<accession>A0A1Y1SJL9</accession>
<keyword evidence="1" id="KW-0175">Coiled coil</keyword>
<feature type="compositionally biased region" description="Low complexity" evidence="2">
    <location>
        <begin position="40"/>
        <end position="50"/>
    </location>
</feature>
<protein>
    <recommendedName>
        <fullName evidence="6">Uroporphyrin-III C-methyltransferase</fullName>
    </recommendedName>
</protein>
<dbReference type="AlphaFoldDB" id="A0A1Y1SJL9"/>
<dbReference type="STRING" id="1317117.ATO7_06905"/>
<name>A0A1Y1SJL9_9GAMM</name>
<organism evidence="4 5">
    <name type="scientific">Oceanococcus atlanticus</name>
    <dbReference type="NCBI Taxonomy" id="1317117"/>
    <lineage>
        <taxon>Bacteria</taxon>
        <taxon>Pseudomonadati</taxon>
        <taxon>Pseudomonadota</taxon>
        <taxon>Gammaproteobacteria</taxon>
        <taxon>Chromatiales</taxon>
        <taxon>Oceanococcaceae</taxon>
        <taxon>Oceanococcus</taxon>
    </lineage>
</organism>
<feature type="coiled-coil region" evidence="1">
    <location>
        <begin position="96"/>
        <end position="168"/>
    </location>
</feature>
<sequence length="406" mass="44784">MTDDKKTVAEGNQDANDEDIRETPTEAAQDQPDAGHEDQAAPQAAPTPGASLPPPAPPVVVSNERSGSRSGIAALILVLIALLAIAGLSAAGYLIVQNFEHQRFALENRLDKLNTTVSELGVDSKGRGQWFDSMAERTRELERSQQDLQRAQNDNRSHQQRVDGALKTLAEQVQGGQHAWQRAEIEHLLLVANTRLQLQQDVDGAQIALKLADERLVSLANPAYFRVREQISRELTRLDSVERPDVQALALKLSSLVDQVDALEIQETARGAFSNELKLTTGPQEAPWHQRLWVSLNEAVGSLISVRRDVERREPLLPPDQGFYLKQNLRLQLESARLALLKQDSANFKVALRQADEWLQQYFNTEQASTRAARAALADLQGQLIKPALPDISGSLNALRAVGRDA</sequence>
<keyword evidence="3" id="KW-1133">Transmembrane helix</keyword>
<evidence type="ECO:0000313" key="4">
    <source>
        <dbReference type="EMBL" id="ORE89590.1"/>
    </source>
</evidence>
<evidence type="ECO:0000256" key="2">
    <source>
        <dbReference type="SAM" id="MobiDB-lite"/>
    </source>
</evidence>
<reference evidence="4 5" key="1">
    <citation type="submission" date="2013-04" db="EMBL/GenBank/DDBJ databases">
        <title>Oceanococcus atlanticus 22II-S10r2 Genome Sequencing.</title>
        <authorList>
            <person name="Lai Q."/>
            <person name="Li G."/>
            <person name="Shao Z."/>
        </authorList>
    </citation>
    <scope>NUCLEOTIDE SEQUENCE [LARGE SCALE GENOMIC DNA]</scope>
    <source>
        <strain evidence="4 5">22II-S10r2</strain>
    </source>
</reference>
<evidence type="ECO:0008006" key="6">
    <source>
        <dbReference type="Google" id="ProtNLM"/>
    </source>
</evidence>
<keyword evidence="3" id="KW-0472">Membrane</keyword>
<gene>
    <name evidence="4" type="ORF">ATO7_06905</name>
</gene>
<feature type="transmembrane region" description="Helical" evidence="3">
    <location>
        <begin position="72"/>
        <end position="96"/>
    </location>
</feature>
<proteinExistence type="predicted"/>
<dbReference type="Pfam" id="PF04375">
    <property type="entry name" value="HemX"/>
    <property type="match status" value="1"/>
</dbReference>
<evidence type="ECO:0000256" key="3">
    <source>
        <dbReference type="SAM" id="Phobius"/>
    </source>
</evidence>
<keyword evidence="5" id="KW-1185">Reference proteome</keyword>
<dbReference type="Proteomes" id="UP000192342">
    <property type="component" value="Unassembled WGS sequence"/>
</dbReference>
<comment type="caution">
    <text evidence="4">The sequence shown here is derived from an EMBL/GenBank/DDBJ whole genome shotgun (WGS) entry which is preliminary data.</text>
</comment>
<dbReference type="InterPro" id="IPR007470">
    <property type="entry name" value="HemX"/>
</dbReference>
<dbReference type="RefSeq" id="WP_158523083.1">
    <property type="nucleotide sequence ID" value="NZ_AQQV01000001.1"/>
</dbReference>
<dbReference type="PANTHER" id="PTHR38043:SF1">
    <property type="entry name" value="PROTEIN HEMX"/>
    <property type="match status" value="1"/>
</dbReference>
<dbReference type="OrthoDB" id="5739852at2"/>
<evidence type="ECO:0000256" key="1">
    <source>
        <dbReference type="SAM" id="Coils"/>
    </source>
</evidence>